<evidence type="ECO:0000313" key="3">
    <source>
        <dbReference type="Proteomes" id="UP000747542"/>
    </source>
</evidence>
<feature type="chain" id="PRO_5035259700" evidence="1">
    <location>
        <begin position="25"/>
        <end position="67"/>
    </location>
</feature>
<evidence type="ECO:0000256" key="1">
    <source>
        <dbReference type="SAM" id="SignalP"/>
    </source>
</evidence>
<dbReference type="Proteomes" id="UP000747542">
    <property type="component" value="Unassembled WGS sequence"/>
</dbReference>
<evidence type="ECO:0000313" key="2">
    <source>
        <dbReference type="EMBL" id="KAG7160666.1"/>
    </source>
</evidence>
<organism evidence="2 3">
    <name type="scientific">Homarus americanus</name>
    <name type="common">American lobster</name>
    <dbReference type="NCBI Taxonomy" id="6706"/>
    <lineage>
        <taxon>Eukaryota</taxon>
        <taxon>Metazoa</taxon>
        <taxon>Ecdysozoa</taxon>
        <taxon>Arthropoda</taxon>
        <taxon>Crustacea</taxon>
        <taxon>Multicrustacea</taxon>
        <taxon>Malacostraca</taxon>
        <taxon>Eumalacostraca</taxon>
        <taxon>Eucarida</taxon>
        <taxon>Decapoda</taxon>
        <taxon>Pleocyemata</taxon>
        <taxon>Astacidea</taxon>
        <taxon>Nephropoidea</taxon>
        <taxon>Nephropidae</taxon>
        <taxon>Homarus</taxon>
    </lineage>
</organism>
<comment type="caution">
    <text evidence="2">The sequence shown here is derived from an EMBL/GenBank/DDBJ whole genome shotgun (WGS) entry which is preliminary data.</text>
</comment>
<protein>
    <submittedName>
        <fullName evidence="2">Uncharacterized protein</fullName>
    </submittedName>
</protein>
<keyword evidence="3" id="KW-1185">Reference proteome</keyword>
<dbReference type="EMBL" id="JAHLQT010031087">
    <property type="protein sequence ID" value="KAG7160666.1"/>
    <property type="molecule type" value="Genomic_DNA"/>
</dbReference>
<keyword evidence="1" id="KW-0732">Signal</keyword>
<accession>A0A8J5JMZ1</accession>
<proteinExistence type="predicted"/>
<dbReference type="AlphaFoldDB" id="A0A8J5JMZ1"/>
<feature type="signal peptide" evidence="1">
    <location>
        <begin position="1"/>
        <end position="24"/>
    </location>
</feature>
<gene>
    <name evidence="2" type="ORF">Hamer_G030095</name>
</gene>
<sequence>IRMMSFSLQMLLAVFTILTPVVTIAPTTDTAYMVGKMVIWNLEQHFPGCHLVLITTQHSRVSSSIIR</sequence>
<feature type="non-terminal residue" evidence="2">
    <location>
        <position position="1"/>
    </location>
</feature>
<name>A0A8J5JMZ1_HOMAM</name>
<reference evidence="2" key="1">
    <citation type="journal article" date="2021" name="Sci. Adv.">
        <title>The American lobster genome reveals insights on longevity, neural, and immune adaptations.</title>
        <authorList>
            <person name="Polinski J.M."/>
            <person name="Zimin A.V."/>
            <person name="Clark K.F."/>
            <person name="Kohn A.B."/>
            <person name="Sadowski N."/>
            <person name="Timp W."/>
            <person name="Ptitsyn A."/>
            <person name="Khanna P."/>
            <person name="Romanova D.Y."/>
            <person name="Williams P."/>
            <person name="Greenwood S.J."/>
            <person name="Moroz L.L."/>
            <person name="Walt D.R."/>
            <person name="Bodnar A.G."/>
        </authorList>
    </citation>
    <scope>NUCLEOTIDE SEQUENCE</scope>
    <source>
        <strain evidence="2">GMGI-L3</strain>
    </source>
</reference>